<dbReference type="PANTHER" id="PTHR21039:SF0">
    <property type="entry name" value="HISTIDINOL-PHOSPHATASE"/>
    <property type="match status" value="1"/>
</dbReference>
<dbReference type="GO" id="GO:0004401">
    <property type="term" value="F:histidinol-phosphatase activity"/>
    <property type="evidence" value="ECO:0007669"/>
    <property type="project" value="UniProtKB-UniRule"/>
</dbReference>
<dbReference type="FunFam" id="3.20.20.140:FF:000139">
    <property type="entry name" value="Histidinol-phosphatase"/>
    <property type="match status" value="1"/>
</dbReference>
<gene>
    <name evidence="10" type="ORF">C7R93_01750</name>
</gene>
<dbReference type="NCBIfam" id="NF005235">
    <property type="entry name" value="PRK06740.1"/>
    <property type="match status" value="1"/>
</dbReference>
<dbReference type="UniPathway" id="UPA00031">
    <property type="reaction ID" value="UER00013"/>
</dbReference>
<evidence type="ECO:0000256" key="1">
    <source>
        <dbReference type="ARBA" id="ARBA00004970"/>
    </source>
</evidence>
<accession>A0A2P7VNK3</accession>
<dbReference type="GO" id="GO:0005737">
    <property type="term" value="C:cytoplasm"/>
    <property type="evidence" value="ECO:0007669"/>
    <property type="project" value="TreeGrafter"/>
</dbReference>
<dbReference type="CDD" id="cd12110">
    <property type="entry name" value="PHP_HisPPase_Hisj_like"/>
    <property type="match status" value="1"/>
</dbReference>
<proteinExistence type="inferred from homology"/>
<evidence type="ECO:0000256" key="7">
    <source>
        <dbReference type="ARBA" id="ARBA00049158"/>
    </source>
</evidence>
<dbReference type="NCBIfam" id="TIGR01856">
    <property type="entry name" value="hisJ_fam"/>
    <property type="match status" value="1"/>
</dbReference>
<organism evidence="10 11">
    <name type="scientific">Brevibacillus fortis</name>
    <dbReference type="NCBI Taxonomy" id="2126352"/>
    <lineage>
        <taxon>Bacteria</taxon>
        <taxon>Bacillati</taxon>
        <taxon>Bacillota</taxon>
        <taxon>Bacilli</taxon>
        <taxon>Bacillales</taxon>
        <taxon>Paenibacillaceae</taxon>
        <taxon>Brevibacillus</taxon>
    </lineage>
</organism>
<feature type="domain" description="PHP" evidence="9">
    <location>
        <begin position="63"/>
        <end position="259"/>
    </location>
</feature>
<comment type="similarity">
    <text evidence="2 8">Belongs to the PHP hydrolase family. HisK subfamily.</text>
</comment>
<evidence type="ECO:0000256" key="2">
    <source>
        <dbReference type="ARBA" id="ARBA00009152"/>
    </source>
</evidence>
<evidence type="ECO:0000313" key="10">
    <source>
        <dbReference type="EMBL" id="PSK00790.1"/>
    </source>
</evidence>
<dbReference type="Gene3D" id="3.20.20.140">
    <property type="entry name" value="Metal-dependent hydrolases"/>
    <property type="match status" value="1"/>
</dbReference>
<dbReference type="EMBL" id="PXZM01000002">
    <property type="protein sequence ID" value="PSK00790.1"/>
    <property type="molecule type" value="Genomic_DNA"/>
</dbReference>
<dbReference type="InterPro" id="IPR016195">
    <property type="entry name" value="Pol/histidinol_Pase-like"/>
</dbReference>
<evidence type="ECO:0000256" key="4">
    <source>
        <dbReference type="ARBA" id="ARBA00022605"/>
    </source>
</evidence>
<dbReference type="RefSeq" id="WP_106837181.1">
    <property type="nucleotide sequence ID" value="NZ_JBCNIW010000042.1"/>
</dbReference>
<comment type="caution">
    <text evidence="10">The sequence shown here is derived from an EMBL/GenBank/DDBJ whole genome shotgun (WGS) entry which is preliminary data.</text>
</comment>
<dbReference type="GO" id="GO:0000105">
    <property type="term" value="P:L-histidine biosynthetic process"/>
    <property type="evidence" value="ECO:0007669"/>
    <property type="project" value="UniProtKB-UniRule"/>
</dbReference>
<evidence type="ECO:0000256" key="6">
    <source>
        <dbReference type="ARBA" id="ARBA00023102"/>
    </source>
</evidence>
<comment type="catalytic activity">
    <reaction evidence="7 8">
        <text>L-histidinol phosphate + H2O = L-histidinol + phosphate</text>
        <dbReference type="Rhea" id="RHEA:14465"/>
        <dbReference type="ChEBI" id="CHEBI:15377"/>
        <dbReference type="ChEBI" id="CHEBI:43474"/>
        <dbReference type="ChEBI" id="CHEBI:57699"/>
        <dbReference type="ChEBI" id="CHEBI:57980"/>
        <dbReference type="EC" id="3.1.3.15"/>
    </reaction>
</comment>
<evidence type="ECO:0000259" key="9">
    <source>
        <dbReference type="Pfam" id="PF02811"/>
    </source>
</evidence>
<sequence>MLIDYHLHLEEGPYSLRWLDRTNTALDHFYPLTESRHNRAWLLDSLARLNNRMSLGCYDPSWIDLYLREAINKGLKEVGIVDHLYRFREARPYFERYMELGDTELGRLQRTWLDQVCTESLSDFCVAIEAAKQRWSASGVELRLGIEADYFIGGEAELESLLAGASWDYVIGSVHFLQGWGFDNPETRQLFEQHDLKLLYADFFRTVESMIRSNLFDFVAHLDNLKVFSYRPEESELVPYYHRIATALKETDTATEINAGLYYRYPVQEMCPSPGFLDVLVAYGVPLTLSSDAHFPDDIGRYVAANLEILHSMGVTEIATFFGRLRIMKPIRYASVIPDESCG</sequence>
<name>A0A2P7VNK3_9BACL</name>
<dbReference type="Pfam" id="PF02811">
    <property type="entry name" value="PHP"/>
    <property type="match status" value="1"/>
</dbReference>
<keyword evidence="6 8" id="KW-0368">Histidine biosynthesis</keyword>
<dbReference type="SUPFAM" id="SSF89550">
    <property type="entry name" value="PHP domain-like"/>
    <property type="match status" value="1"/>
</dbReference>
<protein>
    <recommendedName>
        <fullName evidence="3 8">Histidinol-phosphatase</fullName>
        <shortName evidence="8">HolPase</shortName>
        <ecNumber evidence="3 8">3.1.3.15</ecNumber>
    </recommendedName>
</protein>
<keyword evidence="5 8" id="KW-0378">Hydrolase</keyword>
<keyword evidence="11" id="KW-1185">Reference proteome</keyword>
<evidence type="ECO:0000313" key="11">
    <source>
        <dbReference type="Proteomes" id="UP000240419"/>
    </source>
</evidence>
<dbReference type="Proteomes" id="UP000240419">
    <property type="component" value="Unassembled WGS sequence"/>
</dbReference>
<dbReference type="AlphaFoldDB" id="A0A2P7VNK3"/>
<reference evidence="10 11" key="1">
    <citation type="submission" date="2018-03" db="EMBL/GenBank/DDBJ databases">
        <title>Brevisbacillus phylogenomics.</title>
        <authorList>
            <person name="Dunlap C."/>
        </authorList>
    </citation>
    <scope>NUCLEOTIDE SEQUENCE [LARGE SCALE GENOMIC DNA]</scope>
    <source>
        <strain evidence="10 11">NRRL NRS-1210</strain>
    </source>
</reference>
<evidence type="ECO:0000256" key="8">
    <source>
        <dbReference type="RuleBase" id="RU366003"/>
    </source>
</evidence>
<dbReference type="PANTHER" id="PTHR21039">
    <property type="entry name" value="HISTIDINOL PHOSPHATASE-RELATED"/>
    <property type="match status" value="1"/>
</dbReference>
<comment type="pathway">
    <text evidence="1 8">Amino-acid biosynthesis; L-histidine biosynthesis; L-histidine from 5-phospho-alpha-D-ribose 1-diphosphate: step 8/9.</text>
</comment>
<dbReference type="InterPro" id="IPR010140">
    <property type="entry name" value="Histidinol_P_phosphatase_HisJ"/>
</dbReference>
<dbReference type="NCBIfam" id="NF005596">
    <property type="entry name" value="PRK07328.1"/>
    <property type="match status" value="1"/>
</dbReference>
<dbReference type="OrthoDB" id="9775255at2"/>
<dbReference type="InterPro" id="IPR004013">
    <property type="entry name" value="PHP_dom"/>
</dbReference>
<evidence type="ECO:0000256" key="3">
    <source>
        <dbReference type="ARBA" id="ARBA00013085"/>
    </source>
</evidence>
<dbReference type="EC" id="3.1.3.15" evidence="3 8"/>
<keyword evidence="4 8" id="KW-0028">Amino-acid biosynthesis</keyword>
<evidence type="ECO:0000256" key="5">
    <source>
        <dbReference type="ARBA" id="ARBA00022801"/>
    </source>
</evidence>